<dbReference type="SUPFAM" id="SSF69118">
    <property type="entry name" value="AhpD-like"/>
    <property type="match status" value="1"/>
</dbReference>
<accession>A0A1V8M3L8</accession>
<sequence>MSEFTTHTLATSPQDLRFFLRNAEQKLGCISKLFAVRAVFPTILEAYQYLSVFIEQFSFTTSEKQFVLLSISRQHHCKLAAHGTLAKRQKEVLV</sequence>
<dbReference type="STRING" id="1420851.AU255_13695"/>
<evidence type="ECO:0000313" key="1">
    <source>
        <dbReference type="EMBL" id="OQK16154.1"/>
    </source>
</evidence>
<gene>
    <name evidence="1" type="ORF">AU255_13695</name>
</gene>
<dbReference type="EMBL" id="LPUF01000002">
    <property type="protein sequence ID" value="OQK16154.1"/>
    <property type="molecule type" value="Genomic_DNA"/>
</dbReference>
<name>A0A1V8M3L8_9GAMM</name>
<dbReference type="Proteomes" id="UP000191980">
    <property type="component" value="Unassembled WGS sequence"/>
</dbReference>
<organism evidence="1 2">
    <name type="scientific">Methyloprofundus sedimenti</name>
    <dbReference type="NCBI Taxonomy" id="1420851"/>
    <lineage>
        <taxon>Bacteria</taxon>
        <taxon>Pseudomonadati</taxon>
        <taxon>Pseudomonadota</taxon>
        <taxon>Gammaproteobacteria</taxon>
        <taxon>Methylococcales</taxon>
        <taxon>Methylococcaceae</taxon>
        <taxon>Methyloprofundus</taxon>
    </lineage>
</organism>
<dbReference type="OrthoDB" id="9808310at2"/>
<evidence type="ECO:0000313" key="2">
    <source>
        <dbReference type="Proteomes" id="UP000191980"/>
    </source>
</evidence>
<dbReference type="InterPro" id="IPR029032">
    <property type="entry name" value="AhpD-like"/>
</dbReference>
<proteinExistence type="predicted"/>
<dbReference type="AlphaFoldDB" id="A0A1V8M3L8"/>
<comment type="caution">
    <text evidence="1">The sequence shown here is derived from an EMBL/GenBank/DDBJ whole genome shotgun (WGS) entry which is preliminary data.</text>
</comment>
<keyword evidence="2" id="KW-1185">Reference proteome</keyword>
<dbReference type="RefSeq" id="WP_080523531.1">
    <property type="nucleotide sequence ID" value="NZ_LPUF01000002.1"/>
</dbReference>
<protein>
    <submittedName>
        <fullName evidence="1">Uncharacterized protein</fullName>
    </submittedName>
</protein>
<reference evidence="1 2" key="1">
    <citation type="submission" date="2015-12" db="EMBL/GenBank/DDBJ databases">
        <authorList>
            <person name="Shamseldin A."/>
            <person name="Moawad H."/>
            <person name="Abd El-Rahim W.M."/>
            <person name="Sadowsky M.J."/>
        </authorList>
    </citation>
    <scope>NUCLEOTIDE SEQUENCE [LARGE SCALE GENOMIC DNA]</scope>
    <source>
        <strain evidence="1 2">WF1</strain>
    </source>
</reference>